<sequence length="102" mass="11789">MSAQWEPKEWERDLTWIMIGRHTLKEKQTQVPENMVFESLQPSTYSKVRWEAMQQEREGRGNKATQQAGEGTNHHGQGLPMPAVARIHRGFLFLDLILSSTL</sequence>
<name>A0A194AFI7_9BACT</name>
<feature type="compositionally biased region" description="Basic and acidic residues" evidence="1">
    <location>
        <begin position="52"/>
        <end position="61"/>
    </location>
</feature>
<protein>
    <submittedName>
        <fullName evidence="2">Uncharacterized protein</fullName>
    </submittedName>
</protein>
<dbReference type="AlphaFoldDB" id="A0A194AFI7"/>
<organism evidence="2 3">
    <name type="scientific">Desulfoplanes formicivorans</name>
    <dbReference type="NCBI Taxonomy" id="1592317"/>
    <lineage>
        <taxon>Bacteria</taxon>
        <taxon>Pseudomonadati</taxon>
        <taxon>Thermodesulfobacteriota</taxon>
        <taxon>Desulfovibrionia</taxon>
        <taxon>Desulfovibrionales</taxon>
        <taxon>Desulfoplanaceae</taxon>
        <taxon>Desulfoplanes</taxon>
    </lineage>
</organism>
<reference evidence="3" key="1">
    <citation type="submission" date="2016-06" db="EMBL/GenBank/DDBJ databases">
        <title>Draft genome sequence of Desulfoplanes formicivorans strain Pf12B.</title>
        <authorList>
            <person name="Watanabe M."/>
            <person name="Kojima H."/>
            <person name="Fukui M."/>
        </authorList>
    </citation>
    <scope>NUCLEOTIDE SEQUENCE [LARGE SCALE GENOMIC DNA]</scope>
    <source>
        <strain evidence="3">Pf12B</strain>
    </source>
</reference>
<gene>
    <name evidence="2" type="ORF">DPF_1554</name>
</gene>
<evidence type="ECO:0000313" key="2">
    <source>
        <dbReference type="EMBL" id="GAU08837.1"/>
    </source>
</evidence>
<evidence type="ECO:0000256" key="1">
    <source>
        <dbReference type="SAM" id="MobiDB-lite"/>
    </source>
</evidence>
<keyword evidence="3" id="KW-1185">Reference proteome</keyword>
<accession>A0A194AFI7</accession>
<comment type="caution">
    <text evidence="2">The sequence shown here is derived from an EMBL/GenBank/DDBJ whole genome shotgun (WGS) entry which is preliminary data.</text>
</comment>
<dbReference type="STRING" id="1592317.DPF_1554"/>
<evidence type="ECO:0000313" key="3">
    <source>
        <dbReference type="Proteomes" id="UP000095200"/>
    </source>
</evidence>
<feature type="region of interest" description="Disordered" evidence="1">
    <location>
        <begin position="52"/>
        <end position="80"/>
    </location>
</feature>
<dbReference type="EMBL" id="BDFE01000015">
    <property type="protein sequence ID" value="GAU08837.1"/>
    <property type="molecule type" value="Genomic_DNA"/>
</dbReference>
<dbReference type="Proteomes" id="UP000095200">
    <property type="component" value="Unassembled WGS sequence"/>
</dbReference>
<proteinExistence type="predicted"/>